<dbReference type="InterPro" id="IPR035186">
    <property type="entry name" value="DUF5308"/>
</dbReference>
<evidence type="ECO:0000256" key="1">
    <source>
        <dbReference type="SAM" id="MobiDB-lite"/>
    </source>
</evidence>
<dbReference type="OrthoDB" id="5236601at2759"/>
<feature type="compositionally biased region" description="Low complexity" evidence="1">
    <location>
        <begin position="177"/>
        <end position="186"/>
    </location>
</feature>
<feature type="compositionally biased region" description="Low complexity" evidence="1">
    <location>
        <begin position="193"/>
        <end position="221"/>
    </location>
</feature>
<feature type="region of interest" description="Disordered" evidence="1">
    <location>
        <begin position="1"/>
        <end position="62"/>
    </location>
</feature>
<feature type="region of interest" description="Disordered" evidence="1">
    <location>
        <begin position="148"/>
        <end position="221"/>
    </location>
</feature>
<reference evidence="2 3" key="1">
    <citation type="journal article" date="2016" name="Genome Biol. Evol.">
        <title>Divergent and convergent evolution of fungal pathogenicity.</title>
        <authorList>
            <person name="Shang Y."/>
            <person name="Xiao G."/>
            <person name="Zheng P."/>
            <person name="Cen K."/>
            <person name="Zhan S."/>
            <person name="Wang C."/>
        </authorList>
    </citation>
    <scope>NUCLEOTIDE SEQUENCE [LARGE SCALE GENOMIC DNA]</scope>
    <source>
        <strain evidence="2 3">RCEF 264</strain>
    </source>
</reference>
<dbReference type="Proteomes" id="UP000076874">
    <property type="component" value="Unassembled WGS sequence"/>
</dbReference>
<feature type="compositionally biased region" description="Basic and acidic residues" evidence="1">
    <location>
        <begin position="105"/>
        <end position="122"/>
    </location>
</feature>
<dbReference type="AlphaFoldDB" id="A0A167S0J6"/>
<evidence type="ECO:0000313" key="2">
    <source>
        <dbReference type="EMBL" id="OAA59113.1"/>
    </source>
</evidence>
<feature type="region of interest" description="Disordered" evidence="1">
    <location>
        <begin position="251"/>
        <end position="272"/>
    </location>
</feature>
<sequence length="272" mass="29177">MAAALPRQFPALALHLTDPARTPILSSAAPAEEDDNPSHEDHIGDHNSNNNTTLPRRPTRLQRAAALDAMAATAFRARSTAARLGLGVPDEDKEDQDEDDEDEDRGERDGHNEDGQTSKVDDKEDDDFLTPPDHLVVTYNTGAVVLAQFLDPRDNNTTRQRPRPGEDHQAPPGQPGPSGVSAGPPAGRDRGRQQQQRANRKNAQNDANHAATATAAADSDTNGAPWLLSLVAAPDAQALGSARRAAVRLARGGRAVQQELTVDDHQPRQGVR</sequence>
<accession>A0A167S0J6</accession>
<comment type="caution">
    <text evidence="2">The sequence shown here is derived from an EMBL/GenBank/DDBJ whole genome shotgun (WGS) entry which is preliminary data.</text>
</comment>
<organism evidence="2 3">
    <name type="scientific">Niveomyces insectorum RCEF 264</name>
    <dbReference type="NCBI Taxonomy" id="1081102"/>
    <lineage>
        <taxon>Eukaryota</taxon>
        <taxon>Fungi</taxon>
        <taxon>Dikarya</taxon>
        <taxon>Ascomycota</taxon>
        <taxon>Pezizomycotina</taxon>
        <taxon>Sordariomycetes</taxon>
        <taxon>Hypocreomycetidae</taxon>
        <taxon>Hypocreales</taxon>
        <taxon>Cordycipitaceae</taxon>
        <taxon>Niveomyces</taxon>
    </lineage>
</organism>
<dbReference type="Pfam" id="PF17233">
    <property type="entry name" value="DUF5308"/>
    <property type="match status" value="2"/>
</dbReference>
<feature type="region of interest" description="Disordered" evidence="1">
    <location>
        <begin position="79"/>
        <end position="134"/>
    </location>
</feature>
<evidence type="ECO:0000313" key="3">
    <source>
        <dbReference type="Proteomes" id="UP000076874"/>
    </source>
</evidence>
<feature type="compositionally biased region" description="Basic and acidic residues" evidence="1">
    <location>
        <begin position="262"/>
        <end position="272"/>
    </location>
</feature>
<keyword evidence="3" id="KW-1185">Reference proteome</keyword>
<proteinExistence type="predicted"/>
<feature type="compositionally biased region" description="Basic and acidic residues" evidence="1">
    <location>
        <begin position="36"/>
        <end position="45"/>
    </location>
</feature>
<gene>
    <name evidence="2" type="ORF">SPI_06315</name>
</gene>
<feature type="compositionally biased region" description="Low complexity" evidence="1">
    <location>
        <begin position="49"/>
        <end position="62"/>
    </location>
</feature>
<dbReference type="EMBL" id="AZHD01000011">
    <property type="protein sequence ID" value="OAA59113.1"/>
    <property type="molecule type" value="Genomic_DNA"/>
</dbReference>
<protein>
    <submittedName>
        <fullName evidence="2">Uncharacterized protein</fullName>
    </submittedName>
</protein>
<name>A0A167S0J6_9HYPO</name>
<feature type="compositionally biased region" description="Acidic residues" evidence="1">
    <location>
        <begin position="89"/>
        <end position="104"/>
    </location>
</feature>